<evidence type="ECO:0000256" key="2">
    <source>
        <dbReference type="ARBA" id="ARBA00022490"/>
    </source>
</evidence>
<dbReference type="Gene3D" id="3.10.400.20">
    <property type="match status" value="1"/>
</dbReference>
<evidence type="ECO:0000256" key="1">
    <source>
        <dbReference type="ARBA" id="ARBA00004496"/>
    </source>
</evidence>
<dbReference type="InterPro" id="IPR002478">
    <property type="entry name" value="PUA"/>
</dbReference>
<dbReference type="InterPro" id="IPR041366">
    <property type="entry name" value="Pre-PUA"/>
</dbReference>
<feature type="domain" description="PUA" evidence="4">
    <location>
        <begin position="94"/>
        <end position="173"/>
    </location>
</feature>
<dbReference type="CDD" id="cd21155">
    <property type="entry name" value="PUA_MCTS-1-like"/>
    <property type="match status" value="1"/>
</dbReference>
<dbReference type="FunFam" id="3.10.400.20:FF:000001">
    <property type="entry name" value="Malignant T-cell-amplified sequence 1"/>
    <property type="match status" value="1"/>
</dbReference>
<dbReference type="GO" id="GO:0001731">
    <property type="term" value="P:formation of translation preinitiation complex"/>
    <property type="evidence" value="ECO:0007669"/>
    <property type="project" value="TreeGrafter"/>
</dbReference>
<name>A0A7S0G4E1_9RHOD</name>
<proteinExistence type="predicted"/>
<dbReference type="SMART" id="SM00359">
    <property type="entry name" value="PUA"/>
    <property type="match status" value="1"/>
</dbReference>
<dbReference type="InterPro" id="IPR015947">
    <property type="entry name" value="PUA-like_sf"/>
</dbReference>
<dbReference type="GO" id="GO:0003723">
    <property type="term" value="F:RNA binding"/>
    <property type="evidence" value="ECO:0007669"/>
    <property type="project" value="InterPro"/>
</dbReference>
<evidence type="ECO:0000259" key="4">
    <source>
        <dbReference type="SMART" id="SM00359"/>
    </source>
</evidence>
<dbReference type="EMBL" id="HBEK01016089">
    <property type="protein sequence ID" value="CAD8398789.1"/>
    <property type="molecule type" value="Transcribed_RNA"/>
</dbReference>
<dbReference type="PANTHER" id="PTHR22798">
    <property type="entry name" value="MCT-1 PROTEIN"/>
    <property type="match status" value="1"/>
</dbReference>
<dbReference type="Pfam" id="PF01472">
    <property type="entry name" value="PUA"/>
    <property type="match status" value="1"/>
</dbReference>
<dbReference type="PROSITE" id="PS50890">
    <property type="entry name" value="PUA"/>
    <property type="match status" value="1"/>
</dbReference>
<dbReference type="GO" id="GO:0005737">
    <property type="term" value="C:cytoplasm"/>
    <property type="evidence" value="ECO:0007669"/>
    <property type="project" value="UniProtKB-SubCell"/>
</dbReference>
<evidence type="ECO:0000313" key="5">
    <source>
        <dbReference type="EMBL" id="CAD8398789.1"/>
    </source>
</evidence>
<reference evidence="5" key="1">
    <citation type="submission" date="2021-01" db="EMBL/GenBank/DDBJ databases">
        <authorList>
            <person name="Corre E."/>
            <person name="Pelletier E."/>
            <person name="Niang G."/>
            <person name="Scheremetjew M."/>
            <person name="Finn R."/>
            <person name="Kale V."/>
            <person name="Holt S."/>
            <person name="Cochrane G."/>
            <person name="Meng A."/>
            <person name="Brown T."/>
            <person name="Cohen L."/>
        </authorList>
    </citation>
    <scope>NUCLEOTIDE SEQUENCE</scope>
    <source>
        <strain evidence="5">UTEX LB 2760</strain>
    </source>
</reference>
<dbReference type="InterPro" id="IPR016437">
    <property type="entry name" value="MCT-1/Tma20"/>
</dbReference>
<organism evidence="5">
    <name type="scientific">Rhodosorus marinus</name>
    <dbReference type="NCBI Taxonomy" id="101924"/>
    <lineage>
        <taxon>Eukaryota</taxon>
        <taxon>Rhodophyta</taxon>
        <taxon>Stylonematophyceae</taxon>
        <taxon>Stylonematales</taxon>
        <taxon>Stylonemataceae</taxon>
        <taxon>Rhodosorus</taxon>
    </lineage>
</organism>
<dbReference type="NCBIfam" id="TIGR00451">
    <property type="entry name" value="unchar_dom_2"/>
    <property type="match status" value="1"/>
</dbReference>
<dbReference type="CDD" id="cd11609">
    <property type="entry name" value="MCT1_N"/>
    <property type="match status" value="1"/>
</dbReference>
<dbReference type="InterPro" id="IPR004521">
    <property type="entry name" value="Uncharacterised_CHP00451"/>
</dbReference>
<comment type="subcellular location">
    <subcellularLocation>
        <location evidence="1 3">Cytoplasm</location>
    </subcellularLocation>
</comment>
<evidence type="ECO:0000256" key="3">
    <source>
        <dbReference type="PIRNR" id="PIRNR005067"/>
    </source>
</evidence>
<dbReference type="Pfam" id="PF17832">
    <property type="entry name" value="Pre-PUA"/>
    <property type="match status" value="1"/>
</dbReference>
<accession>A0A7S0G4E1</accession>
<protein>
    <recommendedName>
        <fullName evidence="4">PUA domain-containing protein</fullName>
    </recommendedName>
</protein>
<dbReference type="AlphaFoldDB" id="A0A7S0G4E1"/>
<gene>
    <name evidence="5" type="ORF">RMAR0315_LOCUS8781</name>
</gene>
<dbReference type="SUPFAM" id="SSF88697">
    <property type="entry name" value="PUA domain-like"/>
    <property type="match status" value="1"/>
</dbReference>
<dbReference type="PIRSF" id="PIRSF005067">
    <property type="entry name" value="Tma_RNA-bind_prd"/>
    <property type="match status" value="1"/>
</dbReference>
<sequence length="183" mass="20168">MFKRFTAKDGISGQSQVKSSVQRGIRSKVLDQMRDIEPYIDDILPKKEKVVLAKCQNHVNVVTLSGDAPLFFNERDGPYAPSIRLLHKYPFFLPKLQVDKGAIKFVLKGADIMCPGLTSPGARMDEEIEAGKIVAIHAEGKEHALAVGLTKLSTADIRSINKGIAVEMLHHVNDGLYKTLTIS</sequence>
<dbReference type="PANTHER" id="PTHR22798:SF0">
    <property type="entry name" value="MALIGNANT T-CELL-AMPLIFIED SEQUENCE 1"/>
    <property type="match status" value="1"/>
</dbReference>
<keyword evidence="2 3" id="KW-0963">Cytoplasm</keyword>